<sequence length="73" mass="8049">MDLFAFLDGREMATGAENRGEGECAWWDAVLVHFSVEGDVMGETLTAVREAEKGMGVEGLVRRQRETGLRCSN</sequence>
<gene>
    <name evidence="1" type="ORF">MRB53_002503</name>
</gene>
<accession>A0ACC2MUT8</accession>
<reference evidence="1 2" key="1">
    <citation type="journal article" date="2022" name="Hortic Res">
        <title>A haplotype resolved chromosomal level avocado genome allows analysis of novel avocado genes.</title>
        <authorList>
            <person name="Nath O."/>
            <person name="Fletcher S.J."/>
            <person name="Hayward A."/>
            <person name="Shaw L.M."/>
            <person name="Masouleh A.K."/>
            <person name="Furtado A."/>
            <person name="Henry R.J."/>
            <person name="Mitter N."/>
        </authorList>
    </citation>
    <scope>NUCLEOTIDE SEQUENCE [LARGE SCALE GENOMIC DNA]</scope>
    <source>
        <strain evidence="2">cv. Hass</strain>
    </source>
</reference>
<proteinExistence type="predicted"/>
<name>A0ACC2MUT8_PERAE</name>
<dbReference type="Proteomes" id="UP001234297">
    <property type="component" value="Chromosome 1"/>
</dbReference>
<comment type="caution">
    <text evidence="1">The sequence shown here is derived from an EMBL/GenBank/DDBJ whole genome shotgun (WGS) entry which is preliminary data.</text>
</comment>
<organism evidence="1 2">
    <name type="scientific">Persea americana</name>
    <name type="common">Avocado</name>
    <dbReference type="NCBI Taxonomy" id="3435"/>
    <lineage>
        <taxon>Eukaryota</taxon>
        <taxon>Viridiplantae</taxon>
        <taxon>Streptophyta</taxon>
        <taxon>Embryophyta</taxon>
        <taxon>Tracheophyta</taxon>
        <taxon>Spermatophyta</taxon>
        <taxon>Magnoliopsida</taxon>
        <taxon>Magnoliidae</taxon>
        <taxon>Laurales</taxon>
        <taxon>Lauraceae</taxon>
        <taxon>Persea</taxon>
    </lineage>
</organism>
<dbReference type="EMBL" id="CM056809">
    <property type="protein sequence ID" value="KAJ8649480.1"/>
    <property type="molecule type" value="Genomic_DNA"/>
</dbReference>
<evidence type="ECO:0000313" key="1">
    <source>
        <dbReference type="EMBL" id="KAJ8649480.1"/>
    </source>
</evidence>
<evidence type="ECO:0000313" key="2">
    <source>
        <dbReference type="Proteomes" id="UP001234297"/>
    </source>
</evidence>
<protein>
    <submittedName>
        <fullName evidence="1">Uncharacterized protein</fullName>
    </submittedName>
</protein>
<keyword evidence="2" id="KW-1185">Reference proteome</keyword>